<feature type="compositionally biased region" description="Basic and acidic residues" evidence="1">
    <location>
        <begin position="102"/>
        <end position="112"/>
    </location>
</feature>
<comment type="caution">
    <text evidence="2">The sequence shown here is derived from an EMBL/GenBank/DDBJ whole genome shotgun (WGS) entry which is preliminary data.</text>
</comment>
<dbReference type="OrthoDB" id="4676at2759"/>
<protein>
    <submittedName>
        <fullName evidence="2">Uncharacterized protein</fullName>
    </submittedName>
</protein>
<feature type="compositionally biased region" description="Basic and acidic residues" evidence="1">
    <location>
        <begin position="222"/>
        <end position="233"/>
    </location>
</feature>
<evidence type="ECO:0000313" key="2">
    <source>
        <dbReference type="EMBL" id="OHF04137.1"/>
    </source>
</evidence>
<dbReference type="RefSeq" id="XP_022481272.1">
    <property type="nucleotide sequence ID" value="XM_022612133.1"/>
</dbReference>
<dbReference type="EMBL" id="MJBS01000003">
    <property type="protein sequence ID" value="OHF04137.1"/>
    <property type="molecule type" value="Genomic_DNA"/>
</dbReference>
<name>A0A1G4BS98_9PEZI</name>
<feature type="region of interest" description="Disordered" evidence="1">
    <location>
        <begin position="1"/>
        <end position="50"/>
    </location>
</feature>
<feature type="compositionally biased region" description="Acidic residues" evidence="1">
    <location>
        <begin position="121"/>
        <end position="131"/>
    </location>
</feature>
<sequence>MTPRKETQANKSENGAAGDTGTKRKAAEASQSNPTNGQEPDTKKTKTQDANAAVEWLLSKEAFSLAFPALPPGHGEIDWDKGSHRKEPPPENAGKRKPVNKTGDDDSKESNSDKNNNNNDNNEEDNDDDEEAPRLTYPDSTLTPFQNLVAALLLSKPISHRLGLRTINTLLNPPFGLRTPRDLDEAGFEGRRKVMWEARTQHKEKTAVQLGDLVEGVRKICSEGEDDGGQKEEEHDEDDDDEAKAAKKEEEEKEGDIEKMTALRQMVKGMKPKEAQEQVEKTLTDGIKGVGPTGAGIFLRRVQEEWEEVFPYADKRAVEAAVEFGVIGEGGGARELADAVSGDRGKFVRMLDVLVGIQLEKKMEEALRMVRGG</sequence>
<dbReference type="Proteomes" id="UP000176998">
    <property type="component" value="Unassembled WGS sequence"/>
</dbReference>
<keyword evidence="3" id="KW-1185">Reference proteome</keyword>
<gene>
    <name evidence="2" type="ORF">CORC01_00476</name>
</gene>
<proteinExistence type="predicted"/>
<dbReference type="GeneID" id="34553643"/>
<evidence type="ECO:0000313" key="3">
    <source>
        <dbReference type="Proteomes" id="UP000176998"/>
    </source>
</evidence>
<feature type="region of interest" description="Disordered" evidence="1">
    <location>
        <begin position="222"/>
        <end position="258"/>
    </location>
</feature>
<feature type="region of interest" description="Disordered" evidence="1">
    <location>
        <begin position="67"/>
        <end position="139"/>
    </location>
</feature>
<feature type="compositionally biased region" description="Basic and acidic residues" evidence="1">
    <location>
        <begin position="243"/>
        <end position="258"/>
    </location>
</feature>
<reference evidence="2" key="1">
    <citation type="submission" date="2016-09" db="EMBL/GenBank/DDBJ databases">
        <authorList>
            <person name="Capua I."/>
            <person name="De Benedictis P."/>
            <person name="Joannis T."/>
            <person name="Lombin L.H."/>
            <person name="Cattoli G."/>
        </authorList>
    </citation>
    <scope>NUCLEOTIDE SEQUENCE [LARGE SCALE GENOMIC DNA]</scope>
    <source>
        <strain evidence="2">IMI 309357</strain>
    </source>
</reference>
<feature type="compositionally biased region" description="Polar residues" evidence="1">
    <location>
        <begin position="29"/>
        <end position="39"/>
    </location>
</feature>
<evidence type="ECO:0000256" key="1">
    <source>
        <dbReference type="SAM" id="MobiDB-lite"/>
    </source>
</evidence>
<organism evidence="2 3">
    <name type="scientific">Colletotrichum orchidophilum</name>
    <dbReference type="NCBI Taxonomy" id="1209926"/>
    <lineage>
        <taxon>Eukaryota</taxon>
        <taxon>Fungi</taxon>
        <taxon>Dikarya</taxon>
        <taxon>Ascomycota</taxon>
        <taxon>Pezizomycotina</taxon>
        <taxon>Sordariomycetes</taxon>
        <taxon>Hypocreomycetidae</taxon>
        <taxon>Glomerellales</taxon>
        <taxon>Glomerellaceae</taxon>
        <taxon>Colletotrichum</taxon>
    </lineage>
</organism>
<accession>A0A1G4BS98</accession>
<feature type="compositionally biased region" description="Basic and acidic residues" evidence="1">
    <location>
        <begin position="75"/>
        <end position="89"/>
    </location>
</feature>
<dbReference type="AlphaFoldDB" id="A0A1G4BS98"/>